<gene>
    <name evidence="1" type="ORF">RRG08_030833</name>
</gene>
<evidence type="ECO:0000313" key="2">
    <source>
        <dbReference type="Proteomes" id="UP001283361"/>
    </source>
</evidence>
<sequence length="114" mass="13025">MCLKGNGFLHRISPPAYWLEDKNLSRETTSRASSWLSSFTDIVCVSDQLYPGRRKSYRNKELISVKQNIVRTVNNMKCIRRPVQGVHKELEPASTRATSSSRLRAQLFSISARP</sequence>
<name>A0AAE1DWY1_9GAST</name>
<proteinExistence type="predicted"/>
<dbReference type="Proteomes" id="UP001283361">
    <property type="component" value="Unassembled WGS sequence"/>
</dbReference>
<reference evidence="1" key="1">
    <citation type="journal article" date="2023" name="G3 (Bethesda)">
        <title>A reference genome for the long-term kleptoplast-retaining sea slug Elysia crispata morphotype clarki.</title>
        <authorList>
            <person name="Eastman K.E."/>
            <person name="Pendleton A.L."/>
            <person name="Shaikh M.A."/>
            <person name="Suttiyut T."/>
            <person name="Ogas R."/>
            <person name="Tomko P."/>
            <person name="Gavelis G."/>
            <person name="Widhalm J.R."/>
            <person name="Wisecaver J.H."/>
        </authorList>
    </citation>
    <scope>NUCLEOTIDE SEQUENCE</scope>
    <source>
        <strain evidence="1">ECLA1</strain>
    </source>
</reference>
<dbReference type="EMBL" id="JAWDGP010002228">
    <property type="protein sequence ID" value="KAK3784558.1"/>
    <property type="molecule type" value="Genomic_DNA"/>
</dbReference>
<protein>
    <submittedName>
        <fullName evidence="1">Uncharacterized protein</fullName>
    </submittedName>
</protein>
<accession>A0AAE1DWY1</accession>
<organism evidence="1 2">
    <name type="scientific">Elysia crispata</name>
    <name type="common">lettuce slug</name>
    <dbReference type="NCBI Taxonomy" id="231223"/>
    <lineage>
        <taxon>Eukaryota</taxon>
        <taxon>Metazoa</taxon>
        <taxon>Spiralia</taxon>
        <taxon>Lophotrochozoa</taxon>
        <taxon>Mollusca</taxon>
        <taxon>Gastropoda</taxon>
        <taxon>Heterobranchia</taxon>
        <taxon>Euthyneura</taxon>
        <taxon>Panpulmonata</taxon>
        <taxon>Sacoglossa</taxon>
        <taxon>Placobranchoidea</taxon>
        <taxon>Plakobranchidae</taxon>
        <taxon>Elysia</taxon>
    </lineage>
</organism>
<dbReference type="AlphaFoldDB" id="A0AAE1DWY1"/>
<comment type="caution">
    <text evidence="1">The sequence shown here is derived from an EMBL/GenBank/DDBJ whole genome shotgun (WGS) entry which is preliminary data.</text>
</comment>
<evidence type="ECO:0000313" key="1">
    <source>
        <dbReference type="EMBL" id="KAK3784558.1"/>
    </source>
</evidence>
<keyword evidence="2" id="KW-1185">Reference proteome</keyword>